<dbReference type="CDD" id="cd06261">
    <property type="entry name" value="TM_PBP2"/>
    <property type="match status" value="1"/>
</dbReference>
<dbReference type="Gene3D" id="1.10.3720.10">
    <property type="entry name" value="MetI-like"/>
    <property type="match status" value="1"/>
</dbReference>
<feature type="transmembrane region" description="Helical" evidence="7">
    <location>
        <begin position="97"/>
        <end position="120"/>
    </location>
</feature>
<feature type="transmembrane region" description="Helical" evidence="7">
    <location>
        <begin position="38"/>
        <end position="64"/>
    </location>
</feature>
<dbReference type="InterPro" id="IPR035906">
    <property type="entry name" value="MetI-like_sf"/>
</dbReference>
<dbReference type="GO" id="GO:0055085">
    <property type="term" value="P:transmembrane transport"/>
    <property type="evidence" value="ECO:0007669"/>
    <property type="project" value="InterPro"/>
</dbReference>
<organism evidence="10 11">
    <name type="scientific">Actinacidiphila cocklensis</name>
    <dbReference type="NCBI Taxonomy" id="887465"/>
    <lineage>
        <taxon>Bacteria</taxon>
        <taxon>Bacillati</taxon>
        <taxon>Actinomycetota</taxon>
        <taxon>Actinomycetes</taxon>
        <taxon>Kitasatosporales</taxon>
        <taxon>Streptomycetaceae</taxon>
        <taxon>Actinacidiphila</taxon>
    </lineage>
</organism>
<dbReference type="InterPro" id="IPR051393">
    <property type="entry name" value="ABC_transporter_permease"/>
</dbReference>
<name>A0A9W4E9I5_9ACTN</name>
<dbReference type="EMBL" id="CAJSLV010000071">
    <property type="protein sequence ID" value="CAG6396391.1"/>
    <property type="molecule type" value="Genomic_DNA"/>
</dbReference>
<feature type="domain" description="ABC transmembrane type-1" evidence="9">
    <location>
        <begin position="95"/>
        <end position="306"/>
    </location>
</feature>
<dbReference type="AlphaFoldDB" id="A0A9W4E9I5"/>
<evidence type="ECO:0000256" key="3">
    <source>
        <dbReference type="ARBA" id="ARBA00022475"/>
    </source>
</evidence>
<comment type="caution">
    <text evidence="10">The sequence shown here is derived from an EMBL/GenBank/DDBJ whole genome shotgun (WGS) entry which is preliminary data.</text>
</comment>
<dbReference type="Proteomes" id="UP001152519">
    <property type="component" value="Unassembled WGS sequence"/>
</dbReference>
<evidence type="ECO:0000256" key="2">
    <source>
        <dbReference type="ARBA" id="ARBA00022448"/>
    </source>
</evidence>
<comment type="similarity">
    <text evidence="7">Belongs to the binding-protein-dependent transport system permease family.</text>
</comment>
<dbReference type="RefSeq" id="WP_251494738.1">
    <property type="nucleotide sequence ID" value="NZ_CAJSLV010000071.1"/>
</dbReference>
<keyword evidence="5 7" id="KW-1133">Transmembrane helix</keyword>
<keyword evidence="11" id="KW-1185">Reference proteome</keyword>
<feature type="region of interest" description="Disordered" evidence="8">
    <location>
        <begin position="1"/>
        <end position="24"/>
    </location>
</feature>
<feature type="transmembrane region" description="Helical" evidence="7">
    <location>
        <begin position="285"/>
        <end position="305"/>
    </location>
</feature>
<accession>A0A9W4E9I5</accession>
<evidence type="ECO:0000313" key="10">
    <source>
        <dbReference type="EMBL" id="CAG6396391.1"/>
    </source>
</evidence>
<dbReference type="InterPro" id="IPR000515">
    <property type="entry name" value="MetI-like"/>
</dbReference>
<feature type="compositionally biased region" description="Basic and acidic residues" evidence="8">
    <location>
        <begin position="1"/>
        <end position="11"/>
    </location>
</feature>
<keyword evidence="2 7" id="KW-0813">Transport</keyword>
<evidence type="ECO:0000256" key="1">
    <source>
        <dbReference type="ARBA" id="ARBA00004651"/>
    </source>
</evidence>
<feature type="transmembrane region" description="Helical" evidence="7">
    <location>
        <begin position="180"/>
        <end position="204"/>
    </location>
</feature>
<evidence type="ECO:0000256" key="8">
    <source>
        <dbReference type="SAM" id="MobiDB-lite"/>
    </source>
</evidence>
<proteinExistence type="inferred from homology"/>
<dbReference type="SUPFAM" id="SSF161098">
    <property type="entry name" value="MetI-like"/>
    <property type="match status" value="1"/>
</dbReference>
<keyword evidence="3" id="KW-1003">Cell membrane</keyword>
<evidence type="ECO:0000256" key="5">
    <source>
        <dbReference type="ARBA" id="ARBA00022989"/>
    </source>
</evidence>
<dbReference type="PANTHER" id="PTHR30193:SF41">
    <property type="entry name" value="DIACETYLCHITOBIOSE UPTAKE SYSTEM PERMEASE PROTEIN NGCF"/>
    <property type="match status" value="1"/>
</dbReference>
<evidence type="ECO:0000256" key="6">
    <source>
        <dbReference type="ARBA" id="ARBA00023136"/>
    </source>
</evidence>
<dbReference type="PROSITE" id="PS50928">
    <property type="entry name" value="ABC_TM1"/>
    <property type="match status" value="1"/>
</dbReference>
<protein>
    <submittedName>
        <fullName evidence="10">Carbohydrate ABC transporter membrane protein 1, CUT1 family</fullName>
    </submittedName>
</protein>
<dbReference type="GO" id="GO:0005886">
    <property type="term" value="C:plasma membrane"/>
    <property type="evidence" value="ECO:0007669"/>
    <property type="project" value="UniProtKB-SubCell"/>
</dbReference>
<keyword evidence="4 7" id="KW-0812">Transmembrane</keyword>
<dbReference type="Pfam" id="PF00528">
    <property type="entry name" value="BPD_transp_1"/>
    <property type="match status" value="1"/>
</dbReference>
<feature type="transmembrane region" description="Helical" evidence="7">
    <location>
        <begin position="132"/>
        <end position="152"/>
    </location>
</feature>
<evidence type="ECO:0000256" key="4">
    <source>
        <dbReference type="ARBA" id="ARBA00022692"/>
    </source>
</evidence>
<gene>
    <name evidence="10" type="ORF">SCOCK_400048</name>
</gene>
<evidence type="ECO:0000259" key="9">
    <source>
        <dbReference type="PROSITE" id="PS50928"/>
    </source>
</evidence>
<evidence type="ECO:0000256" key="7">
    <source>
        <dbReference type="RuleBase" id="RU363032"/>
    </source>
</evidence>
<reference evidence="10" key="1">
    <citation type="submission" date="2021-05" db="EMBL/GenBank/DDBJ databases">
        <authorList>
            <person name="Arsene-Ploetze F."/>
        </authorList>
    </citation>
    <scope>NUCLEOTIDE SEQUENCE</scope>
    <source>
        <strain evidence="10">DSM 42138</strain>
    </source>
</reference>
<keyword evidence="6 7" id="KW-0472">Membrane</keyword>
<comment type="subcellular location">
    <subcellularLocation>
        <location evidence="1 7">Cell membrane</location>
        <topology evidence="1 7">Multi-pass membrane protein</topology>
    </subcellularLocation>
</comment>
<dbReference type="PANTHER" id="PTHR30193">
    <property type="entry name" value="ABC TRANSPORTER PERMEASE PROTEIN"/>
    <property type="match status" value="1"/>
</dbReference>
<evidence type="ECO:0000313" key="11">
    <source>
        <dbReference type="Proteomes" id="UP001152519"/>
    </source>
</evidence>
<sequence>MTTVHETEPTGERASTSRPPAGSGRFWTLRRQDTLSGWLFVLPQALGFLAFVLYPLIAVVYYSFHTSNVLSGVTKYAGTRNYSQLVHDPATPSVARATVLFCIGLVVINIALAMLLAVLLNQRLRGTTVFRTLFFSPVVVSLVAWTITWNFLLQNNGGINSMLHVVGIEGPNWLRGDNSALVSVVIVQVFKNVGLNMVLFLAALQGVPRSLLEAAEIDGAGAWRRFRSVVLPLISPTTLLTTIVTISGSLQVFAQIQILTEGGPNNRTNVLVYFFYQQAFDNHDFGYGSAVAVVLFAIILVLTLVQWRLRKKWVFYES</sequence>
<feature type="transmembrane region" description="Helical" evidence="7">
    <location>
        <begin position="229"/>
        <end position="254"/>
    </location>
</feature>